<dbReference type="Gene3D" id="3.30.70.1070">
    <property type="entry name" value="Sporulation related repeat"/>
    <property type="match status" value="1"/>
</dbReference>
<dbReference type="AlphaFoldDB" id="A0A6I4TY64"/>
<dbReference type="EMBL" id="WTYR01000001">
    <property type="protein sequence ID" value="MXP08739.1"/>
    <property type="molecule type" value="Genomic_DNA"/>
</dbReference>
<accession>A0A6I4TY64</accession>
<evidence type="ECO:0000259" key="1">
    <source>
        <dbReference type="PROSITE" id="PS51724"/>
    </source>
</evidence>
<dbReference type="InterPro" id="IPR007730">
    <property type="entry name" value="SPOR-like_dom"/>
</dbReference>
<dbReference type="Pfam" id="PF05036">
    <property type="entry name" value="SPOR"/>
    <property type="match status" value="1"/>
</dbReference>
<dbReference type="SUPFAM" id="SSF110997">
    <property type="entry name" value="Sporulation related repeat"/>
    <property type="match status" value="1"/>
</dbReference>
<organism evidence="2 3">
    <name type="scientific">Alteriqipengyuania halimionae</name>
    <dbReference type="NCBI Taxonomy" id="1926630"/>
    <lineage>
        <taxon>Bacteria</taxon>
        <taxon>Pseudomonadati</taxon>
        <taxon>Pseudomonadota</taxon>
        <taxon>Alphaproteobacteria</taxon>
        <taxon>Sphingomonadales</taxon>
        <taxon>Erythrobacteraceae</taxon>
        <taxon>Alteriqipengyuania</taxon>
    </lineage>
</organism>
<reference evidence="2 3" key="1">
    <citation type="submission" date="2019-12" db="EMBL/GenBank/DDBJ databases">
        <title>Genomic-based taxomic classification of the family Erythrobacteraceae.</title>
        <authorList>
            <person name="Xu L."/>
        </authorList>
    </citation>
    <scope>NUCLEOTIDE SEQUENCE [LARGE SCALE GENOMIC DNA]</scope>
    <source>
        <strain evidence="2 3">LMG 29519</strain>
    </source>
</reference>
<dbReference type="PROSITE" id="PS51257">
    <property type="entry name" value="PROKAR_LIPOPROTEIN"/>
    <property type="match status" value="1"/>
</dbReference>
<feature type="domain" description="SPOR" evidence="1">
    <location>
        <begin position="335"/>
        <end position="419"/>
    </location>
</feature>
<proteinExistence type="predicted"/>
<gene>
    <name evidence="2" type="ORF">GRI68_00900</name>
</gene>
<sequence length="432" mass="44567">MKAAETNHAGSRAAMRNAVTGVLSVVLLAGCTMGEKAAPSNVSAAEAKAMLAEGRTNAAIGAAEAAVLGAPRDAGYRAGLGNAYLRAGRFEAAATTYEDARRLGDQSARTALSLALARIGGGKADDALEVLAAERGDIAPADLGLAVSLAGDPRGGISILSDALRNGENTAKVRQNLAYSYALAGMWREARIMAAEDVPADQLGNRMAQWASTARPEMVRHRVAALIDAPVIADPGQPQRLALANYPGAAQFASAPVEAEPASLAAADPVGIEAAPMAPLSGSRAKAPSAPVAIAAAPESPRSRYVSKPIVQAIAPRSVSASAVARDASPRAVSKADDGTHLVQLGSFSSRARAEKAWNIYLARNPELKGFERLITPANVRGKTYYRVQAAGFDRSGAKAMCGTMARSGEGCLAIADRRGPQAVGRTQRARR</sequence>
<dbReference type="RefSeq" id="WP_160615269.1">
    <property type="nucleotide sequence ID" value="NZ_WTYR01000001.1"/>
</dbReference>
<dbReference type="GO" id="GO:0042834">
    <property type="term" value="F:peptidoglycan binding"/>
    <property type="evidence" value="ECO:0007669"/>
    <property type="project" value="InterPro"/>
</dbReference>
<keyword evidence="3" id="KW-1185">Reference proteome</keyword>
<dbReference type="SUPFAM" id="SSF48452">
    <property type="entry name" value="TPR-like"/>
    <property type="match status" value="1"/>
</dbReference>
<dbReference type="Gene3D" id="1.25.40.10">
    <property type="entry name" value="Tetratricopeptide repeat domain"/>
    <property type="match status" value="1"/>
</dbReference>
<evidence type="ECO:0000313" key="2">
    <source>
        <dbReference type="EMBL" id="MXP08739.1"/>
    </source>
</evidence>
<dbReference type="Proteomes" id="UP000429229">
    <property type="component" value="Unassembled WGS sequence"/>
</dbReference>
<dbReference type="OrthoDB" id="7388953at2"/>
<dbReference type="PROSITE" id="PS51724">
    <property type="entry name" value="SPOR"/>
    <property type="match status" value="1"/>
</dbReference>
<protein>
    <submittedName>
        <fullName evidence="2">SPOR domain-containing protein</fullName>
    </submittedName>
</protein>
<dbReference type="InterPro" id="IPR036680">
    <property type="entry name" value="SPOR-like_sf"/>
</dbReference>
<dbReference type="InterPro" id="IPR011990">
    <property type="entry name" value="TPR-like_helical_dom_sf"/>
</dbReference>
<comment type="caution">
    <text evidence="2">The sequence shown here is derived from an EMBL/GenBank/DDBJ whole genome shotgun (WGS) entry which is preliminary data.</text>
</comment>
<evidence type="ECO:0000313" key="3">
    <source>
        <dbReference type="Proteomes" id="UP000429229"/>
    </source>
</evidence>
<name>A0A6I4TY64_9SPHN</name>